<comment type="caution">
    <text evidence="10">Lacks conserved residue(s) required for the propagation of feature annotation.</text>
</comment>
<gene>
    <name evidence="10 14" type="primary">miaA</name>
    <name evidence="14" type="ORF">ACFSB2_07890</name>
</gene>
<dbReference type="Gene3D" id="1.10.20.140">
    <property type="match status" value="1"/>
</dbReference>
<dbReference type="RefSeq" id="WP_377942478.1">
    <property type="nucleotide sequence ID" value="NZ_JBHUCX010000020.1"/>
</dbReference>
<dbReference type="EMBL" id="JBHUCX010000020">
    <property type="protein sequence ID" value="MFD1674618.1"/>
    <property type="molecule type" value="Genomic_DNA"/>
</dbReference>
<organism evidence="14 15">
    <name type="scientific">Alicyclobacillus fodiniaquatilis</name>
    <dbReference type="NCBI Taxonomy" id="1661150"/>
    <lineage>
        <taxon>Bacteria</taxon>
        <taxon>Bacillati</taxon>
        <taxon>Bacillota</taxon>
        <taxon>Bacilli</taxon>
        <taxon>Bacillales</taxon>
        <taxon>Alicyclobacillaceae</taxon>
        <taxon>Alicyclobacillus</taxon>
    </lineage>
</organism>
<sequence>MNDKRVICVLGPTAVGKSDVAVDICLRYGGQVISADSMQIYRGMDIGTAKLNAQEQRGIQHHLLDMVDPATKFTVAQWQKAADEVIERLHSQHVLPVVCGGTGLYIRSITDDLDFSTQPDTAAVREKWLDFAEKHGREALHRALELRDVDSANRLHPNDVKRVVRALEIAETSGKMMSTNYDWTPKSGRYQVLLIGLWMEREALYKRVDKRVDMMVEAGLFDEVRALRDQGITSAHTALQAIGYKEIDAYFDGACTAQAAIEAIKRNTRRFVKRQLSWFRRDPRVQWFERTDDGDFAAGENTRLWRIIEEFLEGKCEGTRE</sequence>
<dbReference type="EC" id="2.5.1.75" evidence="10"/>
<feature type="binding site" evidence="10">
    <location>
        <begin position="13"/>
        <end position="18"/>
    </location>
    <ligand>
        <name>substrate</name>
    </ligand>
</feature>
<keyword evidence="6 10" id="KW-0547">Nucleotide-binding</keyword>
<accession>A0ABW4JGY2</accession>
<comment type="caution">
    <text evidence="14">The sequence shown here is derived from an EMBL/GenBank/DDBJ whole genome shotgun (WGS) entry which is preliminary data.</text>
</comment>
<keyword evidence="8 10" id="KW-0460">Magnesium</keyword>
<comment type="function">
    <text evidence="2 10 12">Catalyzes the transfer of a dimethylallyl group onto the adenine at position 37 in tRNAs that read codons beginning with uridine, leading to the formation of N6-(dimethylallyl)adenosine (i(6)A).</text>
</comment>
<dbReference type="Pfam" id="PF01715">
    <property type="entry name" value="IPPT"/>
    <property type="match status" value="1"/>
</dbReference>
<dbReference type="HAMAP" id="MF_00185">
    <property type="entry name" value="IPP_trans"/>
    <property type="match status" value="1"/>
</dbReference>
<dbReference type="InterPro" id="IPR027417">
    <property type="entry name" value="P-loop_NTPase"/>
</dbReference>
<reference evidence="15" key="1">
    <citation type="journal article" date="2019" name="Int. J. Syst. Evol. Microbiol.">
        <title>The Global Catalogue of Microorganisms (GCM) 10K type strain sequencing project: providing services to taxonomists for standard genome sequencing and annotation.</title>
        <authorList>
            <consortium name="The Broad Institute Genomics Platform"/>
            <consortium name="The Broad Institute Genome Sequencing Center for Infectious Disease"/>
            <person name="Wu L."/>
            <person name="Ma J."/>
        </authorList>
    </citation>
    <scope>NUCLEOTIDE SEQUENCE [LARGE SCALE GENOMIC DNA]</scope>
    <source>
        <strain evidence="15">CGMCC 1.12286</strain>
    </source>
</reference>
<keyword evidence="4 10" id="KW-0808">Transferase</keyword>
<dbReference type="PANTHER" id="PTHR11088">
    <property type="entry name" value="TRNA DIMETHYLALLYLTRANSFERASE"/>
    <property type="match status" value="1"/>
</dbReference>
<feature type="site" description="Interaction with substrate tRNA" evidence="10">
    <location>
        <position position="102"/>
    </location>
</feature>
<dbReference type="InterPro" id="IPR018022">
    <property type="entry name" value="IPT"/>
</dbReference>
<name>A0ABW4JGY2_9BACL</name>
<dbReference type="PANTHER" id="PTHR11088:SF60">
    <property type="entry name" value="TRNA DIMETHYLALLYLTRANSFERASE"/>
    <property type="match status" value="1"/>
</dbReference>
<dbReference type="Proteomes" id="UP001597079">
    <property type="component" value="Unassembled WGS sequence"/>
</dbReference>
<dbReference type="NCBIfam" id="TIGR00174">
    <property type="entry name" value="miaA"/>
    <property type="match status" value="1"/>
</dbReference>
<dbReference type="InterPro" id="IPR039657">
    <property type="entry name" value="Dimethylallyltransferase"/>
</dbReference>
<evidence type="ECO:0000256" key="12">
    <source>
        <dbReference type="RuleBase" id="RU003784"/>
    </source>
</evidence>
<protein>
    <recommendedName>
        <fullName evidence="10">tRNA dimethylallyltransferase</fullName>
        <ecNumber evidence="10">2.5.1.75</ecNumber>
    </recommendedName>
    <alternativeName>
        <fullName evidence="10">Dimethylallyl diphosphate:tRNA dimethylallyltransferase</fullName>
        <shortName evidence="10">DMAPP:tRNA dimethylallyltransferase</shortName>
        <shortName evidence="10">DMATase</shortName>
    </alternativeName>
    <alternativeName>
        <fullName evidence="10">Isopentenyl-diphosphate:tRNA isopentenyltransferase</fullName>
        <shortName evidence="10">IPP transferase</shortName>
        <shortName evidence="10">IPPT</shortName>
        <shortName evidence="10">IPTase</shortName>
    </alternativeName>
</protein>
<evidence type="ECO:0000256" key="6">
    <source>
        <dbReference type="ARBA" id="ARBA00022741"/>
    </source>
</evidence>
<evidence type="ECO:0000256" key="7">
    <source>
        <dbReference type="ARBA" id="ARBA00022840"/>
    </source>
</evidence>
<evidence type="ECO:0000256" key="10">
    <source>
        <dbReference type="HAMAP-Rule" id="MF_00185"/>
    </source>
</evidence>
<proteinExistence type="inferred from homology"/>
<comment type="catalytic activity">
    <reaction evidence="9 10 11">
        <text>adenosine(37) in tRNA + dimethylallyl diphosphate = N(6)-dimethylallyladenosine(37) in tRNA + diphosphate</text>
        <dbReference type="Rhea" id="RHEA:26482"/>
        <dbReference type="Rhea" id="RHEA-COMP:10162"/>
        <dbReference type="Rhea" id="RHEA-COMP:10375"/>
        <dbReference type="ChEBI" id="CHEBI:33019"/>
        <dbReference type="ChEBI" id="CHEBI:57623"/>
        <dbReference type="ChEBI" id="CHEBI:74411"/>
        <dbReference type="ChEBI" id="CHEBI:74415"/>
        <dbReference type="EC" id="2.5.1.75"/>
    </reaction>
</comment>
<evidence type="ECO:0000256" key="3">
    <source>
        <dbReference type="ARBA" id="ARBA00005842"/>
    </source>
</evidence>
<feature type="binding site" evidence="10">
    <location>
        <begin position="11"/>
        <end position="18"/>
    </location>
    <ligand>
        <name>ATP</name>
        <dbReference type="ChEBI" id="CHEBI:30616"/>
    </ligand>
</feature>
<evidence type="ECO:0000256" key="1">
    <source>
        <dbReference type="ARBA" id="ARBA00001946"/>
    </source>
</evidence>
<keyword evidence="7 10" id="KW-0067">ATP-binding</keyword>
<dbReference type="GO" id="GO:0052381">
    <property type="term" value="F:tRNA dimethylallyltransferase activity"/>
    <property type="evidence" value="ECO:0007669"/>
    <property type="project" value="UniProtKB-EC"/>
</dbReference>
<evidence type="ECO:0000256" key="5">
    <source>
        <dbReference type="ARBA" id="ARBA00022694"/>
    </source>
</evidence>
<keyword evidence="5 10" id="KW-0819">tRNA processing</keyword>
<evidence type="ECO:0000256" key="4">
    <source>
        <dbReference type="ARBA" id="ARBA00022679"/>
    </source>
</evidence>
<feature type="site" description="Interaction with substrate tRNA" evidence="10">
    <location>
        <position position="125"/>
    </location>
</feature>
<evidence type="ECO:0000313" key="15">
    <source>
        <dbReference type="Proteomes" id="UP001597079"/>
    </source>
</evidence>
<keyword evidence="15" id="KW-1185">Reference proteome</keyword>
<evidence type="ECO:0000256" key="9">
    <source>
        <dbReference type="ARBA" id="ARBA00049563"/>
    </source>
</evidence>
<evidence type="ECO:0000256" key="13">
    <source>
        <dbReference type="RuleBase" id="RU003785"/>
    </source>
</evidence>
<dbReference type="Gene3D" id="3.40.50.300">
    <property type="entry name" value="P-loop containing nucleotide triphosphate hydrolases"/>
    <property type="match status" value="1"/>
</dbReference>
<comment type="subunit">
    <text evidence="10">Monomer.</text>
</comment>
<evidence type="ECO:0000256" key="2">
    <source>
        <dbReference type="ARBA" id="ARBA00003213"/>
    </source>
</evidence>
<evidence type="ECO:0000313" key="14">
    <source>
        <dbReference type="EMBL" id="MFD1674618.1"/>
    </source>
</evidence>
<feature type="region of interest" description="Interaction with substrate tRNA" evidence="10">
    <location>
        <begin position="36"/>
        <end position="39"/>
    </location>
</feature>
<comment type="similarity">
    <text evidence="3 10 13">Belongs to the IPP transferase family.</text>
</comment>
<comment type="cofactor">
    <cofactor evidence="1 10">
        <name>Mg(2+)</name>
        <dbReference type="ChEBI" id="CHEBI:18420"/>
    </cofactor>
</comment>
<evidence type="ECO:0000256" key="8">
    <source>
        <dbReference type="ARBA" id="ARBA00022842"/>
    </source>
</evidence>
<evidence type="ECO:0000256" key="11">
    <source>
        <dbReference type="RuleBase" id="RU003783"/>
    </source>
</evidence>
<dbReference type="SUPFAM" id="SSF52540">
    <property type="entry name" value="P-loop containing nucleoside triphosphate hydrolases"/>
    <property type="match status" value="1"/>
</dbReference>